<protein>
    <submittedName>
        <fullName evidence="1">Uncharacterized protein</fullName>
    </submittedName>
</protein>
<dbReference type="EMBL" id="CP009245">
    <property type="protein sequence ID" value="APT85164.1"/>
    <property type="molecule type" value="Genomic_DNA"/>
</dbReference>
<dbReference type="AlphaFoldDB" id="A0A1L7CH55"/>
<organism evidence="1 2">
    <name type="scientific">Corynebacterium aquilae DSM 44791</name>
    <dbReference type="NCBI Taxonomy" id="1431546"/>
    <lineage>
        <taxon>Bacteria</taxon>
        <taxon>Bacillati</taxon>
        <taxon>Actinomycetota</taxon>
        <taxon>Actinomycetes</taxon>
        <taxon>Mycobacteriales</taxon>
        <taxon>Corynebacteriaceae</taxon>
        <taxon>Corynebacterium</taxon>
    </lineage>
</organism>
<sequence>MREGPQLARVVYVSLHGKDRVNDCHVQKALAQFAMDFEGLFDWVIVGGSDGQIYYSDGGGVG</sequence>
<accession>A0A1L7CH55</accession>
<evidence type="ECO:0000313" key="2">
    <source>
        <dbReference type="Proteomes" id="UP000185478"/>
    </source>
</evidence>
<dbReference type="KEGG" id="caqu:CAQU_08865"/>
<keyword evidence="2" id="KW-1185">Reference proteome</keyword>
<dbReference type="STRING" id="1431546.CAQU_08865"/>
<dbReference type="Proteomes" id="UP000185478">
    <property type="component" value="Chromosome"/>
</dbReference>
<proteinExistence type="predicted"/>
<reference evidence="1 2" key="1">
    <citation type="submission" date="2014-08" db="EMBL/GenBank/DDBJ databases">
        <title>Complete genome sequence of Corynebacterium aquilae S-613T(T) (=DSM 44791(T)), isolated from the choana of a healthy golden eagle.</title>
        <authorList>
            <person name="Ruckert C."/>
            <person name="Albersmeier A."/>
            <person name="Winkler A."/>
            <person name="Kalinowski J."/>
        </authorList>
    </citation>
    <scope>NUCLEOTIDE SEQUENCE [LARGE SCALE GENOMIC DNA]</scope>
    <source>
        <strain evidence="1 2">S-613</strain>
    </source>
</reference>
<evidence type="ECO:0000313" key="1">
    <source>
        <dbReference type="EMBL" id="APT85164.1"/>
    </source>
</evidence>
<name>A0A1L7CH55_9CORY</name>
<gene>
    <name evidence="1" type="ORF">CAQU_08865</name>
</gene>